<evidence type="ECO:0000256" key="1">
    <source>
        <dbReference type="PROSITE-ProRule" id="PRU10141"/>
    </source>
</evidence>
<proteinExistence type="predicted"/>
<keyword evidence="1" id="KW-0067">ATP-binding</keyword>
<dbReference type="Proteomes" id="UP001189429">
    <property type="component" value="Unassembled WGS sequence"/>
</dbReference>
<protein>
    <recommendedName>
        <fullName evidence="2">Protein kinase domain-containing protein</fullName>
    </recommendedName>
</protein>
<dbReference type="SUPFAM" id="SSF56112">
    <property type="entry name" value="Protein kinase-like (PK-like)"/>
    <property type="match status" value="1"/>
</dbReference>
<evidence type="ECO:0000259" key="2">
    <source>
        <dbReference type="PROSITE" id="PS50011"/>
    </source>
</evidence>
<reference evidence="3" key="1">
    <citation type="submission" date="2023-10" db="EMBL/GenBank/DDBJ databases">
        <authorList>
            <person name="Chen Y."/>
            <person name="Shah S."/>
            <person name="Dougan E. K."/>
            <person name="Thang M."/>
            <person name="Chan C."/>
        </authorList>
    </citation>
    <scope>NUCLEOTIDE SEQUENCE [LARGE SCALE GENOMIC DNA]</scope>
</reference>
<evidence type="ECO:0000313" key="4">
    <source>
        <dbReference type="Proteomes" id="UP001189429"/>
    </source>
</evidence>
<keyword evidence="1" id="KW-0547">Nucleotide-binding</keyword>
<keyword evidence="4" id="KW-1185">Reference proteome</keyword>
<organism evidence="3 4">
    <name type="scientific">Prorocentrum cordatum</name>
    <dbReference type="NCBI Taxonomy" id="2364126"/>
    <lineage>
        <taxon>Eukaryota</taxon>
        <taxon>Sar</taxon>
        <taxon>Alveolata</taxon>
        <taxon>Dinophyceae</taxon>
        <taxon>Prorocentrales</taxon>
        <taxon>Prorocentraceae</taxon>
        <taxon>Prorocentrum</taxon>
    </lineage>
</organism>
<dbReference type="EMBL" id="CAUYUJ010015704">
    <property type="protein sequence ID" value="CAK0857157.1"/>
    <property type="molecule type" value="Genomic_DNA"/>
</dbReference>
<name>A0ABN9UCI8_9DINO</name>
<sequence>MSEDYVVQGPLLGSGLNGEVQIAASKQHPSGQECAMTAFKLARVAPDGRRMLVSEVEVFVSLGHPHVVRFYDVREELDILYLITGCIEGGELMDRAIELKTFKEHDAAHAVDQMLLAVTFTATTWPLGIVCSNLS</sequence>
<accession>A0ABN9UCI8</accession>
<feature type="domain" description="Protein kinase" evidence="2">
    <location>
        <begin position="6"/>
        <end position="135"/>
    </location>
</feature>
<dbReference type="Gene3D" id="3.30.200.20">
    <property type="entry name" value="Phosphorylase Kinase, domain 1"/>
    <property type="match status" value="1"/>
</dbReference>
<dbReference type="InterPro" id="IPR000719">
    <property type="entry name" value="Prot_kinase_dom"/>
</dbReference>
<dbReference type="PANTHER" id="PTHR24347">
    <property type="entry name" value="SERINE/THREONINE-PROTEIN KINASE"/>
    <property type="match status" value="1"/>
</dbReference>
<dbReference type="InterPro" id="IPR011009">
    <property type="entry name" value="Kinase-like_dom_sf"/>
</dbReference>
<dbReference type="PROSITE" id="PS00107">
    <property type="entry name" value="PROTEIN_KINASE_ATP"/>
    <property type="match status" value="1"/>
</dbReference>
<dbReference type="Gene3D" id="1.10.510.10">
    <property type="entry name" value="Transferase(Phosphotransferase) domain 1"/>
    <property type="match status" value="1"/>
</dbReference>
<dbReference type="Pfam" id="PF00069">
    <property type="entry name" value="Pkinase"/>
    <property type="match status" value="1"/>
</dbReference>
<comment type="caution">
    <text evidence="3">The sequence shown here is derived from an EMBL/GenBank/DDBJ whole genome shotgun (WGS) entry which is preliminary data.</text>
</comment>
<dbReference type="InterPro" id="IPR017441">
    <property type="entry name" value="Protein_kinase_ATP_BS"/>
</dbReference>
<gene>
    <name evidence="3" type="ORF">PCOR1329_LOCUS47337</name>
</gene>
<feature type="binding site" evidence="1">
    <location>
        <position position="40"/>
    </location>
    <ligand>
        <name>ATP</name>
        <dbReference type="ChEBI" id="CHEBI:30616"/>
    </ligand>
</feature>
<evidence type="ECO:0000313" key="3">
    <source>
        <dbReference type="EMBL" id="CAK0857157.1"/>
    </source>
</evidence>
<dbReference type="PROSITE" id="PS50011">
    <property type="entry name" value="PROTEIN_KINASE_DOM"/>
    <property type="match status" value="1"/>
</dbReference>